<comment type="catalytic activity">
    <reaction evidence="6">
        <text>a fatty acyl-CoA + H2O = a fatty acid + CoA + H(+)</text>
        <dbReference type="Rhea" id="RHEA:16781"/>
        <dbReference type="ChEBI" id="CHEBI:15377"/>
        <dbReference type="ChEBI" id="CHEBI:15378"/>
        <dbReference type="ChEBI" id="CHEBI:28868"/>
        <dbReference type="ChEBI" id="CHEBI:57287"/>
        <dbReference type="ChEBI" id="CHEBI:77636"/>
        <dbReference type="EC" id="3.1.2.20"/>
    </reaction>
    <physiologicalReaction direction="left-to-right" evidence="6">
        <dbReference type="Rhea" id="RHEA:16782"/>
    </physiologicalReaction>
</comment>
<dbReference type="InterPro" id="IPR025652">
    <property type="entry name" value="TesB_C"/>
</dbReference>
<evidence type="ECO:0000256" key="6">
    <source>
        <dbReference type="ARBA" id="ARBA00050943"/>
    </source>
</evidence>
<keyword evidence="3" id="KW-0378">Hydrolase</keyword>
<keyword evidence="12" id="KW-1185">Reference proteome</keyword>
<keyword evidence="4" id="KW-0443">Lipid metabolism</keyword>
<dbReference type="EMBL" id="AYSV01000113">
    <property type="protein sequence ID" value="ETD67883.1"/>
    <property type="molecule type" value="Genomic_DNA"/>
</dbReference>
<dbReference type="InterPro" id="IPR029069">
    <property type="entry name" value="HotDog_dom_sf"/>
</dbReference>
<protein>
    <recommendedName>
        <fullName evidence="7">Acyl-CoA thioesterase 2</fullName>
        <ecNumber evidence="5">3.1.2.20</ecNumber>
    </recommendedName>
    <alternativeName>
        <fullName evidence="8">Thioesterase II</fullName>
    </alternativeName>
</protein>
<proteinExistence type="inferred from homology"/>
<evidence type="ECO:0000313" key="12">
    <source>
        <dbReference type="Proteomes" id="UP000018766"/>
    </source>
</evidence>
<dbReference type="Pfam" id="PF13622">
    <property type="entry name" value="4HBT_3"/>
    <property type="match status" value="1"/>
</dbReference>
<dbReference type="PANTHER" id="PTHR11066">
    <property type="entry name" value="ACYL-COA THIOESTERASE"/>
    <property type="match status" value="1"/>
</dbReference>
<dbReference type="Gene3D" id="2.40.160.210">
    <property type="entry name" value="Acyl-CoA thioesterase, double hotdog domain"/>
    <property type="match status" value="1"/>
</dbReference>
<dbReference type="SUPFAM" id="SSF54637">
    <property type="entry name" value="Thioesterase/thiol ester dehydrase-isomerase"/>
    <property type="match status" value="2"/>
</dbReference>
<reference evidence="11 12" key="1">
    <citation type="submission" date="2013-11" db="EMBL/GenBank/DDBJ databases">
        <title>Genomic analysis of Pelistega sp. HM-7.</title>
        <authorList>
            <person name="Kumbhare S.V."/>
            <person name="Shetty S.A."/>
            <person name="Sharma O."/>
            <person name="Dhotre D.P."/>
        </authorList>
    </citation>
    <scope>NUCLEOTIDE SEQUENCE [LARGE SCALE GENOMIC DNA]</scope>
    <source>
        <strain evidence="11 12">HM-7</strain>
    </source>
</reference>
<feature type="domain" description="Acyl-CoA thioesterase 2 C-terminal" evidence="9">
    <location>
        <begin position="152"/>
        <end position="277"/>
    </location>
</feature>
<dbReference type="RefSeq" id="WP_023952619.1">
    <property type="nucleotide sequence ID" value="NZ_AYSV01000113.1"/>
</dbReference>
<dbReference type="CDD" id="cd03445">
    <property type="entry name" value="Thioesterase_II_repeat2"/>
    <property type="match status" value="1"/>
</dbReference>
<evidence type="ECO:0000256" key="5">
    <source>
        <dbReference type="ARBA" id="ARBA00038894"/>
    </source>
</evidence>
<evidence type="ECO:0000259" key="10">
    <source>
        <dbReference type="Pfam" id="PF13622"/>
    </source>
</evidence>
<evidence type="ECO:0000256" key="1">
    <source>
        <dbReference type="ARBA" id="ARBA00006538"/>
    </source>
</evidence>
<dbReference type="InterPro" id="IPR042171">
    <property type="entry name" value="Acyl-CoA_hotdog"/>
</dbReference>
<dbReference type="PANTHER" id="PTHR11066:SF34">
    <property type="entry name" value="ACYL-COENZYME A THIOESTERASE 8"/>
    <property type="match status" value="1"/>
</dbReference>
<comment type="subunit">
    <text evidence="2">Homotetramer.</text>
</comment>
<sequence>MIKQLSLEPVSEDIFLGESTDLLGTGRIFGGQVLGQALMAASLTVDPQREVHSLHAYFIRPGDVNLPIRFEVERVRDGGSFTNRRVVAYQNDKHIFTMATSFQTPEIGFEHYDPMPEVKSQDNFLNESQLIQQIAHTLPKSITKRHLIDGNPIEIRPAHPERFVTGGSYPAHTYYWFKANGSIDSENALLHKATLAYLTDFYLIFASLFPHNQGCFDPAMQMASLDHALWFHRPININDWNLYVIDSPNASGGRGLCFGRIYNQKGELLATSAQEGLIRNTSRFGSDK</sequence>
<dbReference type="AlphaFoldDB" id="V8FVZ2"/>
<comment type="caution">
    <text evidence="11">The sequence shown here is derived from an EMBL/GenBank/DDBJ whole genome shotgun (WGS) entry which is preliminary data.</text>
</comment>
<organism evidence="11 12">
    <name type="scientific">Pelistega indica</name>
    <dbReference type="NCBI Taxonomy" id="1414851"/>
    <lineage>
        <taxon>Bacteria</taxon>
        <taxon>Pseudomonadati</taxon>
        <taxon>Pseudomonadota</taxon>
        <taxon>Betaproteobacteria</taxon>
        <taxon>Burkholderiales</taxon>
        <taxon>Alcaligenaceae</taxon>
        <taxon>Pelistega</taxon>
    </lineage>
</organism>
<dbReference type="InterPro" id="IPR049449">
    <property type="entry name" value="TesB_ACOT8-like_N"/>
</dbReference>
<evidence type="ECO:0000259" key="9">
    <source>
        <dbReference type="Pfam" id="PF02551"/>
    </source>
</evidence>
<evidence type="ECO:0000256" key="2">
    <source>
        <dbReference type="ARBA" id="ARBA00011881"/>
    </source>
</evidence>
<dbReference type="FunFam" id="2.40.160.210:FF:000001">
    <property type="entry name" value="Acyl-CoA thioesterase II"/>
    <property type="match status" value="1"/>
</dbReference>
<evidence type="ECO:0000256" key="8">
    <source>
        <dbReference type="ARBA" id="ARBA00079653"/>
    </source>
</evidence>
<dbReference type="Proteomes" id="UP000018766">
    <property type="component" value="Unassembled WGS sequence"/>
</dbReference>
<dbReference type="GO" id="GO:0005829">
    <property type="term" value="C:cytosol"/>
    <property type="evidence" value="ECO:0007669"/>
    <property type="project" value="TreeGrafter"/>
</dbReference>
<evidence type="ECO:0000256" key="3">
    <source>
        <dbReference type="ARBA" id="ARBA00022801"/>
    </source>
</evidence>
<dbReference type="GO" id="GO:0047617">
    <property type="term" value="F:fatty acyl-CoA hydrolase activity"/>
    <property type="evidence" value="ECO:0007669"/>
    <property type="project" value="UniProtKB-EC"/>
</dbReference>
<dbReference type="CDD" id="cd03444">
    <property type="entry name" value="Thioesterase_II_repeat1"/>
    <property type="match status" value="1"/>
</dbReference>
<dbReference type="InterPro" id="IPR003703">
    <property type="entry name" value="Acyl_CoA_thio"/>
</dbReference>
<dbReference type="EC" id="3.1.2.20" evidence="5"/>
<dbReference type="Pfam" id="PF02551">
    <property type="entry name" value="Acyl_CoA_thio"/>
    <property type="match status" value="1"/>
</dbReference>
<evidence type="ECO:0000256" key="4">
    <source>
        <dbReference type="ARBA" id="ARBA00023098"/>
    </source>
</evidence>
<gene>
    <name evidence="11" type="ORF">V757_10795</name>
</gene>
<feature type="domain" description="Acyl-CoA thioesterase-like N-terminal HotDog" evidence="10">
    <location>
        <begin position="26"/>
        <end position="102"/>
    </location>
</feature>
<dbReference type="GO" id="GO:0009062">
    <property type="term" value="P:fatty acid catabolic process"/>
    <property type="evidence" value="ECO:0007669"/>
    <property type="project" value="TreeGrafter"/>
</dbReference>
<dbReference type="PATRIC" id="fig|1414851.3.peg.2255"/>
<evidence type="ECO:0000256" key="7">
    <source>
        <dbReference type="ARBA" id="ARBA00071120"/>
    </source>
</evidence>
<dbReference type="GO" id="GO:0006637">
    <property type="term" value="P:acyl-CoA metabolic process"/>
    <property type="evidence" value="ECO:0007669"/>
    <property type="project" value="InterPro"/>
</dbReference>
<name>V8FVZ2_9BURK</name>
<evidence type="ECO:0000313" key="11">
    <source>
        <dbReference type="EMBL" id="ETD67883.1"/>
    </source>
</evidence>
<accession>V8FVZ2</accession>
<comment type="similarity">
    <text evidence="1">Belongs to the C/M/P thioester hydrolase family.</text>
</comment>